<proteinExistence type="predicted"/>
<dbReference type="AlphaFoldDB" id="A0A1J9RHZ7"/>
<dbReference type="Proteomes" id="UP000242791">
    <property type="component" value="Unassembled WGS sequence"/>
</dbReference>
<dbReference type="EMBL" id="LGTZ01000028">
    <property type="protein sequence ID" value="OJD28175.1"/>
    <property type="molecule type" value="Genomic_DNA"/>
</dbReference>
<name>A0A1J9RHZ7_9EURO</name>
<evidence type="ECO:0000313" key="2">
    <source>
        <dbReference type="EMBL" id="OJD28175.1"/>
    </source>
</evidence>
<gene>
    <name evidence="2" type="ORF">ACJ73_00412</name>
</gene>
<evidence type="ECO:0000256" key="1">
    <source>
        <dbReference type="SAM" id="MobiDB-lite"/>
    </source>
</evidence>
<sequence>MRRRQSGSMPSSPPTPQPLPSRNSNNSVTPGVAIALT</sequence>
<dbReference type="VEuPathDB" id="FungiDB:ACJ73_00412"/>
<organism evidence="2 3">
    <name type="scientific">Blastomyces percursus</name>
    <dbReference type="NCBI Taxonomy" id="1658174"/>
    <lineage>
        <taxon>Eukaryota</taxon>
        <taxon>Fungi</taxon>
        <taxon>Dikarya</taxon>
        <taxon>Ascomycota</taxon>
        <taxon>Pezizomycotina</taxon>
        <taxon>Eurotiomycetes</taxon>
        <taxon>Eurotiomycetidae</taxon>
        <taxon>Onygenales</taxon>
        <taxon>Ajellomycetaceae</taxon>
        <taxon>Blastomyces</taxon>
    </lineage>
</organism>
<comment type="caution">
    <text evidence="2">The sequence shown here is derived from an EMBL/GenBank/DDBJ whole genome shotgun (WGS) entry which is preliminary data.</text>
</comment>
<feature type="region of interest" description="Disordered" evidence="1">
    <location>
        <begin position="1"/>
        <end position="37"/>
    </location>
</feature>
<feature type="compositionally biased region" description="Low complexity" evidence="1">
    <location>
        <begin position="1"/>
        <end position="10"/>
    </location>
</feature>
<reference evidence="2 3" key="1">
    <citation type="submission" date="2015-08" db="EMBL/GenBank/DDBJ databases">
        <title>Emmonsia species relationships and genome sequence.</title>
        <authorList>
            <person name="Cuomo C.A."/>
            <person name="Schwartz I.S."/>
            <person name="Kenyon C."/>
            <person name="De Hoog G.S."/>
            <person name="Govender N.P."/>
            <person name="Botha A."/>
            <person name="Moreno L."/>
            <person name="De Vries M."/>
            <person name="Munoz J.F."/>
            <person name="Stielow J.B."/>
        </authorList>
    </citation>
    <scope>NUCLEOTIDE SEQUENCE [LARGE SCALE GENOMIC DNA]</scope>
    <source>
        <strain evidence="2 3">EI222</strain>
    </source>
</reference>
<evidence type="ECO:0000313" key="3">
    <source>
        <dbReference type="Proteomes" id="UP000242791"/>
    </source>
</evidence>
<keyword evidence="3" id="KW-1185">Reference proteome</keyword>
<accession>A0A1J9RHZ7</accession>
<protein>
    <submittedName>
        <fullName evidence="2">Uncharacterized protein</fullName>
    </submittedName>
</protein>